<dbReference type="InterPro" id="IPR023271">
    <property type="entry name" value="Aquaporin-like"/>
</dbReference>
<gene>
    <name evidence="7" type="ORF">EDD71_10412</name>
</gene>
<comment type="caution">
    <text evidence="7">The sequence shown here is derived from an EMBL/GenBank/DDBJ whole genome shotgun (WGS) entry which is preliminary data.</text>
</comment>
<evidence type="ECO:0000256" key="1">
    <source>
        <dbReference type="ARBA" id="ARBA00004141"/>
    </source>
</evidence>
<comment type="similarity">
    <text evidence="5">Belongs to the FNT transporter (TC 1.A.16) family.</text>
</comment>
<name>A0A4R7KS06_9CLOT</name>
<keyword evidence="4 6" id="KW-0472">Membrane</keyword>
<evidence type="ECO:0000256" key="3">
    <source>
        <dbReference type="ARBA" id="ARBA00022989"/>
    </source>
</evidence>
<dbReference type="Gene3D" id="1.20.1080.10">
    <property type="entry name" value="Glycerol uptake facilitator protein"/>
    <property type="match status" value="1"/>
</dbReference>
<keyword evidence="8" id="KW-1185">Reference proteome</keyword>
<dbReference type="InterPro" id="IPR024002">
    <property type="entry name" value="For/NO2_transpt_CS"/>
</dbReference>
<evidence type="ECO:0000256" key="2">
    <source>
        <dbReference type="ARBA" id="ARBA00022692"/>
    </source>
</evidence>
<feature type="transmembrane region" description="Helical" evidence="6">
    <location>
        <begin position="27"/>
        <end position="50"/>
    </location>
</feature>
<sequence length="259" mass="27792">MFKQEIMNVAEAAVKKASILRASVSRYIASSALAGMFVGFGIILIFTIGGLLSPAKVPSTRIVMGVSFGIALSLVLMAGSELFTGNNMIMTIGALEKKVTWMDTIKIWIYSFIGNLIGSFVVAALFTGSGLAEGTTANFVLSAAAAKMSAPFFELFIRGILCNILVCLAVWCFFKLKEETAKLIMIFWCLFAFITAGFEHSVANMTLLSIALLVPHTSAVSVAGFVYNLAAVTLGNIVGGAVFMGFGYWFISKEKMSEF</sequence>
<evidence type="ECO:0000313" key="7">
    <source>
        <dbReference type="EMBL" id="TDT62290.1"/>
    </source>
</evidence>
<dbReference type="Pfam" id="PF01226">
    <property type="entry name" value="Form_Nir_trans"/>
    <property type="match status" value="1"/>
</dbReference>
<reference evidence="7 8" key="1">
    <citation type="submission" date="2019-03" db="EMBL/GenBank/DDBJ databases">
        <title>Genomic Encyclopedia of Type Strains, Phase IV (KMG-IV): sequencing the most valuable type-strain genomes for metagenomic binning, comparative biology and taxonomic classification.</title>
        <authorList>
            <person name="Goeker M."/>
        </authorList>
    </citation>
    <scope>NUCLEOTIDE SEQUENCE [LARGE SCALE GENOMIC DNA]</scope>
    <source>
        <strain evidence="7 8">DSM 24455</strain>
    </source>
</reference>
<dbReference type="PANTHER" id="PTHR30520:SF8">
    <property type="entry name" value="NITRITE TRANSPORTER NIRC"/>
    <property type="match status" value="1"/>
</dbReference>
<dbReference type="AlphaFoldDB" id="A0A4R7KS06"/>
<keyword evidence="2 6" id="KW-0812">Transmembrane</keyword>
<feature type="transmembrane region" description="Helical" evidence="6">
    <location>
        <begin position="225"/>
        <end position="251"/>
    </location>
</feature>
<dbReference type="PANTHER" id="PTHR30520">
    <property type="entry name" value="FORMATE TRANSPORTER-RELATED"/>
    <property type="match status" value="1"/>
</dbReference>
<evidence type="ECO:0000256" key="6">
    <source>
        <dbReference type="SAM" id="Phobius"/>
    </source>
</evidence>
<feature type="transmembrane region" description="Helical" evidence="6">
    <location>
        <begin position="152"/>
        <end position="174"/>
    </location>
</feature>
<evidence type="ECO:0000313" key="8">
    <source>
        <dbReference type="Proteomes" id="UP000295325"/>
    </source>
</evidence>
<dbReference type="GO" id="GO:0015499">
    <property type="term" value="F:formate transmembrane transporter activity"/>
    <property type="evidence" value="ECO:0007669"/>
    <property type="project" value="TreeGrafter"/>
</dbReference>
<dbReference type="PROSITE" id="PS01005">
    <property type="entry name" value="FORMATE_NITRITE_TP_1"/>
    <property type="match status" value="1"/>
</dbReference>
<dbReference type="PROSITE" id="PS01006">
    <property type="entry name" value="FORMATE_NITRITE_TP_2"/>
    <property type="match status" value="1"/>
</dbReference>
<dbReference type="GO" id="GO:0005886">
    <property type="term" value="C:plasma membrane"/>
    <property type="evidence" value="ECO:0007669"/>
    <property type="project" value="TreeGrafter"/>
</dbReference>
<feature type="transmembrane region" description="Helical" evidence="6">
    <location>
        <begin position="107"/>
        <end position="132"/>
    </location>
</feature>
<evidence type="ECO:0000256" key="4">
    <source>
        <dbReference type="ARBA" id="ARBA00023136"/>
    </source>
</evidence>
<feature type="transmembrane region" description="Helical" evidence="6">
    <location>
        <begin position="62"/>
        <end position="86"/>
    </location>
</feature>
<protein>
    <submittedName>
        <fullName evidence="7">Hydrosulfide channel (FNT family)</fullName>
    </submittedName>
</protein>
<accession>A0A4R7KS06</accession>
<proteinExistence type="inferred from homology"/>
<dbReference type="EMBL" id="SOAZ01000004">
    <property type="protein sequence ID" value="TDT62290.1"/>
    <property type="molecule type" value="Genomic_DNA"/>
</dbReference>
<dbReference type="RefSeq" id="WP_133627297.1">
    <property type="nucleotide sequence ID" value="NZ_SOAZ01000004.1"/>
</dbReference>
<feature type="transmembrane region" description="Helical" evidence="6">
    <location>
        <begin position="186"/>
        <end position="213"/>
    </location>
</feature>
<evidence type="ECO:0000256" key="5">
    <source>
        <dbReference type="ARBA" id="ARBA00049660"/>
    </source>
</evidence>
<organism evidence="7 8">
    <name type="scientific">Fonticella tunisiensis</name>
    <dbReference type="NCBI Taxonomy" id="1096341"/>
    <lineage>
        <taxon>Bacteria</taxon>
        <taxon>Bacillati</taxon>
        <taxon>Bacillota</taxon>
        <taxon>Clostridia</taxon>
        <taxon>Eubacteriales</taxon>
        <taxon>Clostridiaceae</taxon>
        <taxon>Fonticella</taxon>
    </lineage>
</organism>
<dbReference type="Proteomes" id="UP000295325">
    <property type="component" value="Unassembled WGS sequence"/>
</dbReference>
<keyword evidence="3 6" id="KW-1133">Transmembrane helix</keyword>
<dbReference type="InterPro" id="IPR000292">
    <property type="entry name" value="For/NO2_transpt"/>
</dbReference>
<dbReference type="OrthoDB" id="9786493at2"/>
<comment type="subcellular location">
    <subcellularLocation>
        <location evidence="1">Membrane</location>
        <topology evidence="1">Multi-pass membrane protein</topology>
    </subcellularLocation>
</comment>